<protein>
    <recommendedName>
        <fullName evidence="4">Secreted protein</fullName>
    </recommendedName>
</protein>
<reference evidence="2 3" key="1">
    <citation type="submission" date="2019-04" db="EMBL/GenBank/DDBJ databases">
        <title>Friends and foes A comparative genomics study of 23 Aspergillus species from section Flavi.</title>
        <authorList>
            <consortium name="DOE Joint Genome Institute"/>
            <person name="Kjaerbolling I."/>
            <person name="Vesth T."/>
            <person name="Frisvad J.C."/>
            <person name="Nybo J.L."/>
            <person name="Theobald S."/>
            <person name="Kildgaard S."/>
            <person name="Isbrandt T."/>
            <person name="Kuo A."/>
            <person name="Sato A."/>
            <person name="Lyhne E.K."/>
            <person name="Kogle M.E."/>
            <person name="Wiebenga A."/>
            <person name="Kun R.S."/>
            <person name="Lubbers R.J."/>
            <person name="Makela M.R."/>
            <person name="Barry K."/>
            <person name="Chovatia M."/>
            <person name="Clum A."/>
            <person name="Daum C."/>
            <person name="Haridas S."/>
            <person name="He G."/>
            <person name="LaButti K."/>
            <person name="Lipzen A."/>
            <person name="Mondo S."/>
            <person name="Riley R."/>
            <person name="Salamov A."/>
            <person name="Simmons B.A."/>
            <person name="Magnuson J.K."/>
            <person name="Henrissat B."/>
            <person name="Mortensen U.H."/>
            <person name="Larsen T.O."/>
            <person name="Devries R.P."/>
            <person name="Grigoriev I.V."/>
            <person name="Machida M."/>
            <person name="Baker S.E."/>
            <person name="Andersen M.R."/>
        </authorList>
    </citation>
    <scope>NUCLEOTIDE SEQUENCE [LARGE SCALE GENOMIC DNA]</scope>
    <source>
        <strain evidence="2 3">CBS 117626</strain>
    </source>
</reference>
<feature type="signal peptide" evidence="1">
    <location>
        <begin position="1"/>
        <end position="20"/>
    </location>
</feature>
<keyword evidence="1" id="KW-0732">Signal</keyword>
<dbReference type="Proteomes" id="UP000326950">
    <property type="component" value="Unassembled WGS sequence"/>
</dbReference>
<evidence type="ECO:0000313" key="2">
    <source>
        <dbReference type="EMBL" id="KAE8164052.1"/>
    </source>
</evidence>
<dbReference type="EMBL" id="ML738611">
    <property type="protein sequence ID" value="KAE8164052.1"/>
    <property type="molecule type" value="Genomic_DNA"/>
</dbReference>
<gene>
    <name evidence="2" type="ORF">BDV40DRAFT_261263</name>
</gene>
<organism evidence="2 3">
    <name type="scientific">Aspergillus tamarii</name>
    <dbReference type="NCBI Taxonomy" id="41984"/>
    <lineage>
        <taxon>Eukaryota</taxon>
        <taxon>Fungi</taxon>
        <taxon>Dikarya</taxon>
        <taxon>Ascomycota</taxon>
        <taxon>Pezizomycotina</taxon>
        <taxon>Eurotiomycetes</taxon>
        <taxon>Eurotiomycetidae</taxon>
        <taxon>Eurotiales</taxon>
        <taxon>Aspergillaceae</taxon>
        <taxon>Aspergillus</taxon>
        <taxon>Aspergillus subgen. Circumdati</taxon>
    </lineage>
</organism>
<evidence type="ECO:0008006" key="4">
    <source>
        <dbReference type="Google" id="ProtNLM"/>
    </source>
</evidence>
<accession>A0A5N6UZC1</accession>
<sequence length="83" mass="9532">MGKSLILLLVAICSIPCLDSACIRLNRHRVLIPTYISPKRRRYNLKRIVHTFHALAPPSSQDKNSDIPQGIRCDVRYPRHAEQ</sequence>
<feature type="chain" id="PRO_5024862140" description="Secreted protein" evidence="1">
    <location>
        <begin position="21"/>
        <end position="83"/>
    </location>
</feature>
<dbReference type="AlphaFoldDB" id="A0A5N6UZC1"/>
<name>A0A5N6UZC1_ASPTM</name>
<evidence type="ECO:0000313" key="3">
    <source>
        <dbReference type="Proteomes" id="UP000326950"/>
    </source>
</evidence>
<proteinExistence type="predicted"/>
<evidence type="ECO:0000256" key="1">
    <source>
        <dbReference type="SAM" id="SignalP"/>
    </source>
</evidence>
<keyword evidence="3" id="KW-1185">Reference proteome</keyword>